<sequence>MFTEPTSIEGSVTPPTSIDSENSEVEASRQTKETTGKREVTPHSFSLYGSCELSVIAIRSIPTGCDPTCVVDTPQLLRVSRYMAFRSFPNKGFFMSFLINGSLKLPDISWLEPS</sequence>
<evidence type="ECO:0000313" key="3">
    <source>
        <dbReference type="Proteomes" id="UP000593573"/>
    </source>
</evidence>
<comment type="caution">
    <text evidence="2">The sequence shown here is derived from an EMBL/GenBank/DDBJ whole genome shotgun (WGS) entry which is preliminary data.</text>
</comment>
<feature type="region of interest" description="Disordered" evidence="1">
    <location>
        <begin position="1"/>
        <end position="40"/>
    </location>
</feature>
<gene>
    <name evidence="2" type="ORF">Goklo_017719</name>
</gene>
<protein>
    <submittedName>
        <fullName evidence="2">Uncharacterized protein</fullName>
    </submittedName>
</protein>
<keyword evidence="3" id="KW-1185">Reference proteome</keyword>
<name>A0A7J8UIL7_9ROSI</name>
<evidence type="ECO:0000313" key="2">
    <source>
        <dbReference type="EMBL" id="MBA0650281.1"/>
    </source>
</evidence>
<dbReference type="Proteomes" id="UP000593573">
    <property type="component" value="Unassembled WGS sequence"/>
</dbReference>
<evidence type="ECO:0000256" key="1">
    <source>
        <dbReference type="SAM" id="MobiDB-lite"/>
    </source>
</evidence>
<feature type="compositionally biased region" description="Polar residues" evidence="1">
    <location>
        <begin position="1"/>
        <end position="20"/>
    </location>
</feature>
<reference evidence="2 3" key="1">
    <citation type="journal article" date="2019" name="Genome Biol. Evol.">
        <title>Insights into the evolution of the New World diploid cottons (Gossypium, subgenus Houzingenia) based on genome sequencing.</title>
        <authorList>
            <person name="Grover C.E."/>
            <person name="Arick M.A. 2nd"/>
            <person name="Thrash A."/>
            <person name="Conover J.L."/>
            <person name="Sanders W.S."/>
            <person name="Peterson D.G."/>
            <person name="Frelichowski J.E."/>
            <person name="Scheffler J.A."/>
            <person name="Scheffler B.E."/>
            <person name="Wendel J.F."/>
        </authorList>
    </citation>
    <scope>NUCLEOTIDE SEQUENCE [LARGE SCALE GENOMIC DNA]</scope>
    <source>
        <strain evidence="2">57</strain>
        <tissue evidence="2">Leaf</tissue>
    </source>
</reference>
<dbReference type="AlphaFoldDB" id="A0A7J8UIL7"/>
<proteinExistence type="predicted"/>
<feature type="compositionally biased region" description="Basic and acidic residues" evidence="1">
    <location>
        <begin position="26"/>
        <end position="40"/>
    </location>
</feature>
<organism evidence="2 3">
    <name type="scientific">Gossypium klotzschianum</name>
    <dbReference type="NCBI Taxonomy" id="34286"/>
    <lineage>
        <taxon>Eukaryota</taxon>
        <taxon>Viridiplantae</taxon>
        <taxon>Streptophyta</taxon>
        <taxon>Embryophyta</taxon>
        <taxon>Tracheophyta</taxon>
        <taxon>Spermatophyta</taxon>
        <taxon>Magnoliopsida</taxon>
        <taxon>eudicotyledons</taxon>
        <taxon>Gunneridae</taxon>
        <taxon>Pentapetalae</taxon>
        <taxon>rosids</taxon>
        <taxon>malvids</taxon>
        <taxon>Malvales</taxon>
        <taxon>Malvaceae</taxon>
        <taxon>Malvoideae</taxon>
        <taxon>Gossypium</taxon>
    </lineage>
</organism>
<dbReference type="EMBL" id="JABFAB010000006">
    <property type="protein sequence ID" value="MBA0650281.1"/>
    <property type="molecule type" value="Genomic_DNA"/>
</dbReference>
<accession>A0A7J8UIL7</accession>